<dbReference type="AlphaFoldDB" id="A0A2S0RIT4"/>
<protein>
    <submittedName>
        <fullName evidence="1">Uncharacterized protein</fullName>
    </submittedName>
</protein>
<gene>
    <name evidence="1" type="ORF">HYN48_13640</name>
</gene>
<reference evidence="1 2" key="1">
    <citation type="submission" date="2018-04" db="EMBL/GenBank/DDBJ databases">
        <title>Genome sequencing of Flavobacterium sp. HYN0048.</title>
        <authorList>
            <person name="Yi H."/>
            <person name="Baek C."/>
        </authorList>
    </citation>
    <scope>NUCLEOTIDE SEQUENCE [LARGE SCALE GENOMIC DNA]</scope>
    <source>
        <strain evidence="1 2">HYN0048</strain>
    </source>
</reference>
<accession>A0A2S0RIT4</accession>
<sequence>MFIVLLTYGYSAYSQNSLSINLIHCKTDNDSNFGFDDITIYRNDSIYKTLSFKDFTYLENIESGIYKAKYKTFFGENVSKEIVIPNKEGNSSIYEMNLCIDIMSDSLAKRNLNLAFNRIENGEKINLKYTFSGCFNSGKDSLAIVKKKGNLYLIYKNRKRKIKRSELVFLINYEKELRSVLPVTFSSTGGGINTLEYNDEIYSLPEPSSFWSGFEYLKEKLRLK</sequence>
<name>A0A2S0RIT4_9FLAO</name>
<dbReference type="KEGG" id="fmg:HYN48_13640"/>
<evidence type="ECO:0000313" key="1">
    <source>
        <dbReference type="EMBL" id="AWA31041.1"/>
    </source>
</evidence>
<keyword evidence="2" id="KW-1185">Reference proteome</keyword>
<proteinExistence type="predicted"/>
<organism evidence="1 2">
    <name type="scientific">Flavobacterium magnum</name>
    <dbReference type="NCBI Taxonomy" id="2162713"/>
    <lineage>
        <taxon>Bacteria</taxon>
        <taxon>Pseudomonadati</taxon>
        <taxon>Bacteroidota</taxon>
        <taxon>Flavobacteriia</taxon>
        <taxon>Flavobacteriales</taxon>
        <taxon>Flavobacteriaceae</taxon>
        <taxon>Flavobacterium</taxon>
    </lineage>
</organism>
<dbReference type="Proteomes" id="UP000244193">
    <property type="component" value="Chromosome"/>
</dbReference>
<evidence type="ECO:0000313" key="2">
    <source>
        <dbReference type="Proteomes" id="UP000244193"/>
    </source>
</evidence>
<dbReference type="EMBL" id="CP028811">
    <property type="protein sequence ID" value="AWA31041.1"/>
    <property type="molecule type" value="Genomic_DNA"/>
</dbReference>